<feature type="compositionally biased region" description="Low complexity" evidence="1">
    <location>
        <begin position="93"/>
        <end position="115"/>
    </location>
</feature>
<accession>A0A1V4JZU8</accession>
<gene>
    <name evidence="2" type="ORF">AV530_006930</name>
</gene>
<feature type="compositionally biased region" description="Low complexity" evidence="1">
    <location>
        <begin position="169"/>
        <end position="180"/>
    </location>
</feature>
<evidence type="ECO:0000313" key="3">
    <source>
        <dbReference type="Proteomes" id="UP000190648"/>
    </source>
</evidence>
<name>A0A1V4JZU8_PATFA</name>
<sequence>MLSQGNAWLCRRGWAKRGPGSPEPSSLGSHGPPNPPLPPVGRQQPLPLQPGLGEQLHTYTPHRFWLNGARVQLGEDETLTESMVRKVEPPPAQRLSLPRSRLRPPASASSEPEAQGSKTSPGSERYRGEDANPSRSSFSPDTNGCEFAERPGVPGTFPRRRRRAEAGNSLQSGQKLLLGS</sequence>
<feature type="region of interest" description="Disordered" evidence="1">
    <location>
        <begin position="80"/>
        <end position="180"/>
    </location>
</feature>
<reference evidence="2 3" key="1">
    <citation type="submission" date="2016-02" db="EMBL/GenBank/DDBJ databases">
        <title>Band-tailed pigeon sequencing and assembly.</title>
        <authorList>
            <person name="Soares A.E."/>
            <person name="Novak B.J."/>
            <person name="Rice E.S."/>
            <person name="O'Connell B."/>
            <person name="Chang D."/>
            <person name="Weber S."/>
            <person name="Shapiro B."/>
        </authorList>
    </citation>
    <scope>NUCLEOTIDE SEQUENCE [LARGE SCALE GENOMIC DNA]</scope>
    <source>
        <strain evidence="2">BTP2013</strain>
        <tissue evidence="2">Blood</tissue>
    </source>
</reference>
<proteinExistence type="predicted"/>
<feature type="compositionally biased region" description="Polar residues" evidence="1">
    <location>
        <begin position="133"/>
        <end position="142"/>
    </location>
</feature>
<comment type="caution">
    <text evidence="2">The sequence shown here is derived from an EMBL/GenBank/DDBJ whole genome shotgun (WGS) entry which is preliminary data.</text>
</comment>
<evidence type="ECO:0000313" key="2">
    <source>
        <dbReference type="EMBL" id="OPJ77645.1"/>
    </source>
</evidence>
<dbReference type="Proteomes" id="UP000190648">
    <property type="component" value="Unassembled WGS sequence"/>
</dbReference>
<feature type="compositionally biased region" description="Low complexity" evidence="1">
    <location>
        <begin position="40"/>
        <end position="53"/>
    </location>
</feature>
<feature type="compositionally biased region" description="Low complexity" evidence="1">
    <location>
        <begin position="18"/>
        <end position="31"/>
    </location>
</feature>
<dbReference type="AlphaFoldDB" id="A0A1V4JZU8"/>
<feature type="region of interest" description="Disordered" evidence="1">
    <location>
        <begin position="1"/>
        <end position="55"/>
    </location>
</feature>
<organism evidence="2 3">
    <name type="scientific">Patagioenas fasciata monilis</name>
    <dbReference type="NCBI Taxonomy" id="372326"/>
    <lineage>
        <taxon>Eukaryota</taxon>
        <taxon>Metazoa</taxon>
        <taxon>Chordata</taxon>
        <taxon>Craniata</taxon>
        <taxon>Vertebrata</taxon>
        <taxon>Euteleostomi</taxon>
        <taxon>Archelosauria</taxon>
        <taxon>Archosauria</taxon>
        <taxon>Dinosauria</taxon>
        <taxon>Saurischia</taxon>
        <taxon>Theropoda</taxon>
        <taxon>Coelurosauria</taxon>
        <taxon>Aves</taxon>
        <taxon>Neognathae</taxon>
        <taxon>Neoaves</taxon>
        <taxon>Columbimorphae</taxon>
        <taxon>Columbiformes</taxon>
        <taxon>Columbidae</taxon>
        <taxon>Patagioenas</taxon>
    </lineage>
</organism>
<protein>
    <submittedName>
        <fullName evidence="2">Uncharacterized protein</fullName>
    </submittedName>
</protein>
<keyword evidence="3" id="KW-1185">Reference proteome</keyword>
<dbReference type="EMBL" id="LSYS01005347">
    <property type="protein sequence ID" value="OPJ77645.1"/>
    <property type="molecule type" value="Genomic_DNA"/>
</dbReference>
<evidence type="ECO:0000256" key="1">
    <source>
        <dbReference type="SAM" id="MobiDB-lite"/>
    </source>
</evidence>